<sequence length="168" mass="19373">MDSKQRLANLEKILNLHYETLDAARKRCAVANDIFEKNAINQRIREEVLPEIRQAQTNYWNFLETQTSSLMEVDAHNAIVEVVPEVELIVNNSSAKYPEELMQKLHEILKKLNEPQTPAAAKLKAALPLIPGIVSYEVEFDTENSLTRVFERIKQLFKKPIDEKKTQT</sequence>
<reference evidence="1" key="1">
    <citation type="submission" date="2022-06" db="EMBL/GenBank/DDBJ databases">
        <title>New cyanobacteria of genus Symplocastrum in benthos of Lake Baikal.</title>
        <authorList>
            <person name="Sorokovikova E."/>
            <person name="Tikhonova I."/>
            <person name="Krasnopeev A."/>
            <person name="Evseev P."/>
            <person name="Gladkikh A."/>
            <person name="Belykh O."/>
        </authorList>
    </citation>
    <scope>NUCLEOTIDE SEQUENCE</scope>
    <source>
        <strain evidence="1">BBK-W-15</strain>
    </source>
</reference>
<gene>
    <name evidence="1" type="ORF">NJ959_16780</name>
</gene>
<evidence type="ECO:0000313" key="2">
    <source>
        <dbReference type="Proteomes" id="UP001204953"/>
    </source>
</evidence>
<organism evidence="1 2">
    <name type="scientific">Limnofasciculus baicalensis BBK-W-15</name>
    <dbReference type="NCBI Taxonomy" id="2699891"/>
    <lineage>
        <taxon>Bacteria</taxon>
        <taxon>Bacillati</taxon>
        <taxon>Cyanobacteriota</taxon>
        <taxon>Cyanophyceae</taxon>
        <taxon>Coleofasciculales</taxon>
        <taxon>Coleofasciculaceae</taxon>
        <taxon>Limnofasciculus</taxon>
        <taxon>Limnofasciculus baicalensis</taxon>
    </lineage>
</organism>
<dbReference type="Proteomes" id="UP001204953">
    <property type="component" value="Unassembled WGS sequence"/>
</dbReference>
<keyword evidence="2" id="KW-1185">Reference proteome</keyword>
<dbReference type="RefSeq" id="WP_254012854.1">
    <property type="nucleotide sequence ID" value="NZ_JAMZMM010000168.1"/>
</dbReference>
<dbReference type="EMBL" id="JAMZMM010000168">
    <property type="protein sequence ID" value="MCP2730088.1"/>
    <property type="molecule type" value="Genomic_DNA"/>
</dbReference>
<proteinExistence type="predicted"/>
<comment type="caution">
    <text evidence="1">The sequence shown here is derived from an EMBL/GenBank/DDBJ whole genome shotgun (WGS) entry which is preliminary data.</text>
</comment>
<dbReference type="AlphaFoldDB" id="A0AAE3GUG1"/>
<protein>
    <submittedName>
        <fullName evidence="1">Uncharacterized protein</fullName>
    </submittedName>
</protein>
<accession>A0AAE3GUG1</accession>
<name>A0AAE3GUG1_9CYAN</name>
<evidence type="ECO:0000313" key="1">
    <source>
        <dbReference type="EMBL" id="MCP2730088.1"/>
    </source>
</evidence>